<accession>A0A0A1WNY4</accession>
<feature type="region of interest" description="Disordered" evidence="1">
    <location>
        <begin position="281"/>
        <end position="316"/>
    </location>
</feature>
<proteinExistence type="predicted"/>
<dbReference type="AlphaFoldDB" id="A0A0A1WNY4"/>
<reference evidence="2" key="2">
    <citation type="journal article" date="2015" name="Gigascience">
        <title>Reconstructing a comprehensive transcriptome assembly of a white-pupal translocated strain of the pest fruit fly Bactrocera cucurbitae.</title>
        <authorList>
            <person name="Sim S.B."/>
            <person name="Calla B."/>
            <person name="Hall B."/>
            <person name="DeRego T."/>
            <person name="Geib S.M."/>
        </authorList>
    </citation>
    <scope>NUCLEOTIDE SEQUENCE</scope>
</reference>
<feature type="compositionally biased region" description="Polar residues" evidence="1">
    <location>
        <begin position="129"/>
        <end position="164"/>
    </location>
</feature>
<evidence type="ECO:0000313" key="2">
    <source>
        <dbReference type="EMBL" id="JAD00562.1"/>
    </source>
</evidence>
<name>A0A0A1WNY4_ZEUCU</name>
<reference evidence="2" key="1">
    <citation type="submission" date="2014-11" db="EMBL/GenBank/DDBJ databases">
        <authorList>
            <person name="Geib S."/>
        </authorList>
    </citation>
    <scope>NUCLEOTIDE SEQUENCE</scope>
</reference>
<feature type="region of interest" description="Disordered" evidence="1">
    <location>
        <begin position="102"/>
        <end position="178"/>
    </location>
</feature>
<feature type="compositionally biased region" description="Polar residues" evidence="1">
    <location>
        <begin position="288"/>
        <end position="312"/>
    </location>
</feature>
<sequence>MVRIRGVRCALASDGHLLKGDGVFITNPKHVEFARKRRKDFRPENRVCAECAKFFIHVYDMKLKSAKEKKRQASLTVSSSSSLDDFDRIVYQTPRTKHLRDFVKQSAPYNLGGPSQELSENVEEENQAHNDNAGNSSYGSNEQHSLMVSDDSSVNSIANVNAPSPGTHEIATDSSDNSQELIKVVRPTASAATTATNEIRIERNYNVAVQEVAGEVVAHISDNTQNVSQTIAPINNTTTTASNVVRSKTNNKGQDEHITADATVWRKPTQPAKRKRVHIAPEPPNKHFASNVTAPNASNKRISQVSANTSTTSDEDFDDYQPSLNALNGTRLPHIQPIPKRRHFQHAIPTVQDIYMQGITGG</sequence>
<evidence type="ECO:0000256" key="1">
    <source>
        <dbReference type="SAM" id="MobiDB-lite"/>
    </source>
</evidence>
<dbReference type="EMBL" id="GBXI01013730">
    <property type="protein sequence ID" value="JAD00562.1"/>
    <property type="molecule type" value="Transcribed_RNA"/>
</dbReference>
<gene>
    <name evidence="2" type="ORF">g.7597</name>
</gene>
<protein>
    <submittedName>
        <fullName evidence="2">Uncharacterized protein</fullName>
    </submittedName>
</protein>
<organism evidence="2">
    <name type="scientific">Zeugodacus cucurbitae</name>
    <name type="common">Melon fruit fly</name>
    <name type="synonym">Bactrocera cucurbitae</name>
    <dbReference type="NCBI Taxonomy" id="28588"/>
    <lineage>
        <taxon>Eukaryota</taxon>
        <taxon>Metazoa</taxon>
        <taxon>Ecdysozoa</taxon>
        <taxon>Arthropoda</taxon>
        <taxon>Hexapoda</taxon>
        <taxon>Insecta</taxon>
        <taxon>Pterygota</taxon>
        <taxon>Neoptera</taxon>
        <taxon>Endopterygota</taxon>
        <taxon>Diptera</taxon>
        <taxon>Brachycera</taxon>
        <taxon>Muscomorpha</taxon>
        <taxon>Tephritoidea</taxon>
        <taxon>Tephritidae</taxon>
        <taxon>Zeugodacus</taxon>
        <taxon>Zeugodacus</taxon>
    </lineage>
</organism>